<dbReference type="GO" id="GO:0022857">
    <property type="term" value="F:transmembrane transporter activity"/>
    <property type="evidence" value="ECO:0007669"/>
    <property type="project" value="InterPro"/>
</dbReference>
<dbReference type="EMBL" id="VBPB01000220">
    <property type="protein sequence ID" value="TMQ70512.1"/>
    <property type="molecule type" value="Genomic_DNA"/>
</dbReference>
<dbReference type="AlphaFoldDB" id="A0A538U3P7"/>
<keyword evidence="6 7" id="KW-0472">Membrane</keyword>
<feature type="transmembrane region" description="Helical" evidence="7">
    <location>
        <begin position="54"/>
        <end position="75"/>
    </location>
</feature>
<evidence type="ECO:0000313" key="10">
    <source>
        <dbReference type="Proteomes" id="UP000319771"/>
    </source>
</evidence>
<feature type="transmembrane region" description="Helical" evidence="7">
    <location>
        <begin position="296"/>
        <end position="313"/>
    </location>
</feature>
<dbReference type="GO" id="GO:0005886">
    <property type="term" value="C:plasma membrane"/>
    <property type="evidence" value="ECO:0007669"/>
    <property type="project" value="UniProtKB-SubCell"/>
</dbReference>
<keyword evidence="2" id="KW-0813">Transport</keyword>
<evidence type="ECO:0000256" key="5">
    <source>
        <dbReference type="ARBA" id="ARBA00022989"/>
    </source>
</evidence>
<keyword evidence="4 7" id="KW-0812">Transmembrane</keyword>
<feature type="transmembrane region" description="Helical" evidence="7">
    <location>
        <begin position="233"/>
        <end position="254"/>
    </location>
</feature>
<dbReference type="CDD" id="cd06173">
    <property type="entry name" value="MFS_MefA_like"/>
    <property type="match status" value="1"/>
</dbReference>
<evidence type="ECO:0000256" key="7">
    <source>
        <dbReference type="SAM" id="Phobius"/>
    </source>
</evidence>
<dbReference type="SUPFAM" id="SSF103473">
    <property type="entry name" value="MFS general substrate transporter"/>
    <property type="match status" value="1"/>
</dbReference>
<name>A0A538U3P7_UNCEI</name>
<evidence type="ECO:0000259" key="8">
    <source>
        <dbReference type="PROSITE" id="PS50850"/>
    </source>
</evidence>
<evidence type="ECO:0000256" key="4">
    <source>
        <dbReference type="ARBA" id="ARBA00022692"/>
    </source>
</evidence>
<feature type="transmembrane region" description="Helical" evidence="7">
    <location>
        <begin position="319"/>
        <end position="336"/>
    </location>
</feature>
<reference evidence="9 10" key="1">
    <citation type="journal article" date="2019" name="Nat. Microbiol.">
        <title>Mediterranean grassland soil C-N compound turnover is dependent on rainfall and depth, and is mediated by genomically divergent microorganisms.</title>
        <authorList>
            <person name="Diamond S."/>
            <person name="Andeer P.F."/>
            <person name="Li Z."/>
            <person name="Crits-Christoph A."/>
            <person name="Burstein D."/>
            <person name="Anantharaman K."/>
            <person name="Lane K.R."/>
            <person name="Thomas B.C."/>
            <person name="Pan C."/>
            <person name="Northen T.R."/>
            <person name="Banfield J.F."/>
        </authorList>
    </citation>
    <scope>NUCLEOTIDE SEQUENCE [LARGE SCALE GENOMIC DNA]</scope>
    <source>
        <strain evidence="9">WS_11</strain>
    </source>
</reference>
<dbReference type="PROSITE" id="PS50850">
    <property type="entry name" value="MFS"/>
    <property type="match status" value="1"/>
</dbReference>
<feature type="domain" description="Major facilitator superfamily (MFS) profile" evidence="8">
    <location>
        <begin position="21"/>
        <end position="408"/>
    </location>
</feature>
<dbReference type="InterPro" id="IPR010290">
    <property type="entry name" value="TM_effector"/>
</dbReference>
<evidence type="ECO:0000256" key="2">
    <source>
        <dbReference type="ARBA" id="ARBA00022448"/>
    </source>
</evidence>
<gene>
    <name evidence="9" type="ORF">E6K81_12420</name>
</gene>
<feature type="transmembrane region" description="Helical" evidence="7">
    <location>
        <begin position="21"/>
        <end position="42"/>
    </location>
</feature>
<evidence type="ECO:0000256" key="3">
    <source>
        <dbReference type="ARBA" id="ARBA00022475"/>
    </source>
</evidence>
<comment type="subcellular location">
    <subcellularLocation>
        <location evidence="1">Cell membrane</location>
        <topology evidence="1">Multi-pass membrane protein</topology>
    </subcellularLocation>
</comment>
<dbReference type="Proteomes" id="UP000319771">
    <property type="component" value="Unassembled WGS sequence"/>
</dbReference>
<sequence length="425" mass="45923">MSRPAPGEFLISRFSALRHRNFRLFWSGQLISLVGTWMQSVAQGWLMHRLTSSALMLGILGFAQFLPVMFLSLYAGVAADRMDKRRLILITQSAALVQAALLATVVTLGIVQPWMVLALAFVFGIINSFDLPARQSFLVEMVGKEHLPNAIALNSAGFNIARVFGPAVAGVIMATAGEGACFWLNALSYLAVIVMLLRMDLAPYVADDGRKGTLSTLREGVSYALESRPIRNLLMLLGLIAGLGFQYMVLLPVYARDILHASEKGYGLMVSAFGLGSLFSAVLMTRQQDRPTLRRNLLIGLLSAGVGMGVFAWSRSLPLTLAMGFAAGFGLILYVASTNTLLQLTTEDRFRGRIMSLYTFMFIGTAPIGALMCGGIAQRWSAPVATSVSAAVLLAGALWVSYRLRVLAARAAARSEVPAFTEKLG</sequence>
<keyword evidence="3" id="KW-1003">Cell membrane</keyword>
<comment type="caution">
    <text evidence="9">The sequence shown here is derived from an EMBL/GenBank/DDBJ whole genome shotgun (WGS) entry which is preliminary data.</text>
</comment>
<organism evidence="9 10">
    <name type="scientific">Eiseniibacteriota bacterium</name>
    <dbReference type="NCBI Taxonomy" id="2212470"/>
    <lineage>
        <taxon>Bacteria</taxon>
        <taxon>Candidatus Eiseniibacteriota</taxon>
    </lineage>
</organism>
<dbReference type="InterPro" id="IPR020846">
    <property type="entry name" value="MFS_dom"/>
</dbReference>
<dbReference type="Pfam" id="PF05977">
    <property type="entry name" value="MFS_3"/>
    <property type="match status" value="1"/>
</dbReference>
<protein>
    <submittedName>
        <fullName evidence="9">MFS transporter</fullName>
    </submittedName>
</protein>
<feature type="transmembrane region" description="Helical" evidence="7">
    <location>
        <begin position="266"/>
        <end position="284"/>
    </location>
</feature>
<evidence type="ECO:0000313" key="9">
    <source>
        <dbReference type="EMBL" id="TMQ70512.1"/>
    </source>
</evidence>
<proteinExistence type="predicted"/>
<keyword evidence="5 7" id="KW-1133">Transmembrane helix</keyword>
<evidence type="ECO:0000256" key="6">
    <source>
        <dbReference type="ARBA" id="ARBA00023136"/>
    </source>
</evidence>
<accession>A0A538U3P7</accession>
<evidence type="ECO:0000256" key="1">
    <source>
        <dbReference type="ARBA" id="ARBA00004651"/>
    </source>
</evidence>
<dbReference type="PANTHER" id="PTHR23513:SF11">
    <property type="entry name" value="STAPHYLOFERRIN A TRANSPORTER"/>
    <property type="match status" value="1"/>
</dbReference>
<dbReference type="InterPro" id="IPR036259">
    <property type="entry name" value="MFS_trans_sf"/>
</dbReference>
<dbReference type="Gene3D" id="1.20.1250.20">
    <property type="entry name" value="MFS general substrate transporter like domains"/>
    <property type="match status" value="1"/>
</dbReference>
<dbReference type="PANTHER" id="PTHR23513">
    <property type="entry name" value="INTEGRAL MEMBRANE EFFLUX PROTEIN-RELATED"/>
    <property type="match status" value="1"/>
</dbReference>
<feature type="transmembrane region" description="Helical" evidence="7">
    <location>
        <begin position="383"/>
        <end position="402"/>
    </location>
</feature>
<feature type="transmembrane region" description="Helical" evidence="7">
    <location>
        <begin position="357"/>
        <end position="377"/>
    </location>
</feature>